<evidence type="ECO:0000313" key="3">
    <source>
        <dbReference type="Proteomes" id="UP000694865"/>
    </source>
</evidence>
<protein>
    <submittedName>
        <fullName evidence="4">Uncharacterized protein LOC100369114</fullName>
    </submittedName>
</protein>
<dbReference type="GeneID" id="100369114"/>
<feature type="region of interest" description="Disordered" evidence="1">
    <location>
        <begin position="39"/>
        <end position="64"/>
    </location>
</feature>
<evidence type="ECO:0000256" key="2">
    <source>
        <dbReference type="SAM" id="SignalP"/>
    </source>
</evidence>
<organism evidence="3 4">
    <name type="scientific">Saccoglossus kowalevskii</name>
    <name type="common">Acorn worm</name>
    <dbReference type="NCBI Taxonomy" id="10224"/>
    <lineage>
        <taxon>Eukaryota</taxon>
        <taxon>Metazoa</taxon>
        <taxon>Hemichordata</taxon>
        <taxon>Enteropneusta</taxon>
        <taxon>Harrimaniidae</taxon>
        <taxon>Saccoglossus</taxon>
    </lineage>
</organism>
<keyword evidence="3" id="KW-1185">Reference proteome</keyword>
<feature type="chain" id="PRO_5045392930" evidence="2">
    <location>
        <begin position="22"/>
        <end position="209"/>
    </location>
</feature>
<dbReference type="RefSeq" id="XP_002730836.1">
    <property type="nucleotide sequence ID" value="XM_002730790.2"/>
</dbReference>
<reference evidence="4" key="1">
    <citation type="submission" date="2025-08" db="UniProtKB">
        <authorList>
            <consortium name="RefSeq"/>
        </authorList>
    </citation>
    <scope>IDENTIFICATION</scope>
    <source>
        <tissue evidence="4">Testes</tissue>
    </source>
</reference>
<accession>A0ABM0GIW7</accession>
<evidence type="ECO:0000313" key="4">
    <source>
        <dbReference type="RefSeq" id="XP_002730836.1"/>
    </source>
</evidence>
<evidence type="ECO:0000256" key="1">
    <source>
        <dbReference type="SAM" id="MobiDB-lite"/>
    </source>
</evidence>
<gene>
    <name evidence="4" type="primary">LOC100369114</name>
</gene>
<feature type="compositionally biased region" description="Basic and acidic residues" evidence="1">
    <location>
        <begin position="39"/>
        <end position="49"/>
    </location>
</feature>
<proteinExistence type="predicted"/>
<feature type="signal peptide" evidence="2">
    <location>
        <begin position="1"/>
        <end position="21"/>
    </location>
</feature>
<keyword evidence="2" id="KW-0732">Signal</keyword>
<name>A0ABM0GIW7_SACKO</name>
<dbReference type="Proteomes" id="UP000694865">
    <property type="component" value="Unplaced"/>
</dbReference>
<sequence>MEWHLVSVFFVAACMFHSVILIKDAEIVNSRGVVIQRENDNLDKKEQTSRQESNSTNSATKRHHHLHILKERVETLVKHAEAAPTDGASANMVECLDCSTGCYPLLGSCREGCKETCSALRLEPYCVYRRDHKIYQCQCTTKAQYRPGLIITDDYYGLDCSEGCLDANMYDQQRCHRYCYFQCQGPWSGSRPCYFAYEQSVWQCECWYD</sequence>
<feature type="compositionally biased region" description="Polar residues" evidence="1">
    <location>
        <begin position="50"/>
        <end position="59"/>
    </location>
</feature>